<sequence length="407" mass="41766">MTTPSVPRQRVIFGTLVSDGQRIPDGVLATVGDRISYAGPAAGFVPDPEAEELRLAEGALILPGLIDVHNHGAVGGDFPGADETAARRAIDFLHRSGTTTLLASMVTASEADLLRGVELYARLSKEGLLAGIHLEGPFLSAARCGAQDPAYLLEPDLALAERLIAAGEGKILTMTYAPELPGAAALVDLLTGYGVTPSLGHTDADAEVAAASLQQARDGLDPAGFDGNSGRPTITHLFNGMPPMHHRSPGPVSACLRIARAGAAAVELIADNTHLDPQTVLMVFELVGAKNIILVSDSMAATGLADGSYRLGPAQVTVAGGVATLDATGSIAGGTATLFQILQRTAAAGVPLEDAVLSATAVPARLLGLSDEVGGLRRGLRADALVVNPDGQLESVLRAGMWLESPR</sequence>
<gene>
    <name evidence="7" type="ORF">JOE69_000645</name>
</gene>
<evidence type="ECO:0000256" key="3">
    <source>
        <dbReference type="ARBA" id="ARBA00022801"/>
    </source>
</evidence>
<dbReference type="SUPFAM" id="SSF51556">
    <property type="entry name" value="Metallo-dependent hydrolases"/>
    <property type="match status" value="1"/>
</dbReference>
<protein>
    <submittedName>
        <fullName evidence="7">N-acetylglucosamine-6-phosphate deacetylase</fullName>
        <ecNumber evidence="7">3.5.1.25</ecNumber>
    </submittedName>
</protein>
<dbReference type="EC" id="3.5.1.25" evidence="7"/>
<dbReference type="InterPro" id="IPR003764">
    <property type="entry name" value="GlcNAc_6-P_deAcase"/>
</dbReference>
<feature type="domain" description="Amidohydrolase-related" evidence="6">
    <location>
        <begin position="61"/>
        <end position="400"/>
    </location>
</feature>
<dbReference type="InterPro" id="IPR006680">
    <property type="entry name" value="Amidohydro-rel"/>
</dbReference>
<evidence type="ECO:0000313" key="8">
    <source>
        <dbReference type="Proteomes" id="UP001185069"/>
    </source>
</evidence>
<dbReference type="RefSeq" id="WP_309796060.1">
    <property type="nucleotide sequence ID" value="NZ_BAAAHY010000006.1"/>
</dbReference>
<keyword evidence="8" id="KW-1185">Reference proteome</keyword>
<dbReference type="InterPro" id="IPR011059">
    <property type="entry name" value="Metal-dep_hydrolase_composite"/>
</dbReference>
<dbReference type="Proteomes" id="UP001185069">
    <property type="component" value="Unassembled WGS sequence"/>
</dbReference>
<dbReference type="Gene3D" id="3.20.20.140">
    <property type="entry name" value="Metal-dependent hydrolases"/>
    <property type="match status" value="1"/>
</dbReference>
<dbReference type="SUPFAM" id="SSF51338">
    <property type="entry name" value="Composite domain of metallo-dependent hydrolases"/>
    <property type="match status" value="1"/>
</dbReference>
<evidence type="ECO:0000313" key="7">
    <source>
        <dbReference type="EMBL" id="MDR6268407.1"/>
    </source>
</evidence>
<dbReference type="PANTHER" id="PTHR11113:SF14">
    <property type="entry name" value="N-ACETYLGLUCOSAMINE-6-PHOSPHATE DEACETYLASE"/>
    <property type="match status" value="1"/>
</dbReference>
<keyword evidence="3 5" id="KW-0378">Hydrolase</keyword>
<comment type="caution">
    <text evidence="7">The sequence shown here is derived from an EMBL/GenBank/DDBJ whole genome shotgun (WGS) entry which is preliminary data.</text>
</comment>
<reference evidence="7 8" key="1">
    <citation type="submission" date="2023-07" db="EMBL/GenBank/DDBJ databases">
        <title>Sequencing the genomes of 1000 actinobacteria strains.</title>
        <authorList>
            <person name="Klenk H.-P."/>
        </authorList>
    </citation>
    <scope>NUCLEOTIDE SEQUENCE [LARGE SCALE GENOMIC DNA]</scope>
    <source>
        <strain evidence="7 8">DSM 14555</strain>
    </source>
</reference>
<evidence type="ECO:0000256" key="1">
    <source>
        <dbReference type="ARBA" id="ARBA00010716"/>
    </source>
</evidence>
<comment type="similarity">
    <text evidence="1 5">Belongs to the metallo-dependent hydrolases superfamily. NagA family.</text>
</comment>
<dbReference type="PANTHER" id="PTHR11113">
    <property type="entry name" value="N-ACETYLGLUCOSAMINE-6-PHOSPHATE DEACETYLASE"/>
    <property type="match status" value="1"/>
</dbReference>
<evidence type="ECO:0000256" key="5">
    <source>
        <dbReference type="PIRNR" id="PIRNR038994"/>
    </source>
</evidence>
<dbReference type="GO" id="GO:0008448">
    <property type="term" value="F:N-acetylglucosamine-6-phosphate deacetylase activity"/>
    <property type="evidence" value="ECO:0007669"/>
    <property type="project" value="UniProtKB-EC"/>
</dbReference>
<accession>A0ABU1J7K8</accession>
<dbReference type="Pfam" id="PF01979">
    <property type="entry name" value="Amidohydro_1"/>
    <property type="match status" value="1"/>
</dbReference>
<evidence type="ECO:0000259" key="6">
    <source>
        <dbReference type="Pfam" id="PF01979"/>
    </source>
</evidence>
<name>A0ABU1J7K8_9MICC</name>
<dbReference type="InterPro" id="IPR032466">
    <property type="entry name" value="Metal_Hydrolase"/>
</dbReference>
<dbReference type="EMBL" id="JAVDQF010000001">
    <property type="protein sequence ID" value="MDR6268407.1"/>
    <property type="molecule type" value="Genomic_DNA"/>
</dbReference>
<proteinExistence type="inferred from homology"/>
<evidence type="ECO:0000256" key="4">
    <source>
        <dbReference type="ARBA" id="ARBA00023277"/>
    </source>
</evidence>
<keyword evidence="4 5" id="KW-0119">Carbohydrate metabolism</keyword>
<evidence type="ECO:0000256" key="2">
    <source>
        <dbReference type="ARBA" id="ARBA00022723"/>
    </source>
</evidence>
<dbReference type="Gene3D" id="2.30.40.10">
    <property type="entry name" value="Urease, subunit C, domain 1"/>
    <property type="match status" value="1"/>
</dbReference>
<keyword evidence="2" id="KW-0479">Metal-binding</keyword>
<organism evidence="7 8">
    <name type="scientific">Arthrobacter russicus</name>
    <dbReference type="NCBI Taxonomy" id="172040"/>
    <lineage>
        <taxon>Bacteria</taxon>
        <taxon>Bacillati</taxon>
        <taxon>Actinomycetota</taxon>
        <taxon>Actinomycetes</taxon>
        <taxon>Micrococcales</taxon>
        <taxon>Micrococcaceae</taxon>
        <taxon>Arthrobacter</taxon>
    </lineage>
</organism>
<dbReference type="PIRSF" id="PIRSF038994">
    <property type="entry name" value="NagA"/>
    <property type="match status" value="1"/>
</dbReference>